<dbReference type="Pfam" id="PF02620">
    <property type="entry name" value="YceD"/>
    <property type="match status" value="1"/>
</dbReference>
<keyword evidence="3" id="KW-1185">Reference proteome</keyword>
<name>A0A6L5YZW0_9RHOB</name>
<dbReference type="InterPro" id="IPR003772">
    <property type="entry name" value="YceD"/>
</dbReference>
<proteinExistence type="predicted"/>
<reference evidence="2 3" key="1">
    <citation type="submission" date="2019-10" db="EMBL/GenBank/DDBJ databases">
        <title>Cognatihalovulum marinum gen. nov. sp. nov., a new member of the family Rhodobacteraceae isolated from deep seawater of the Northwest Indian Ocean.</title>
        <authorList>
            <person name="Ruan C."/>
            <person name="Wang J."/>
            <person name="Zheng X."/>
            <person name="Song L."/>
            <person name="Zhu Y."/>
            <person name="Huang Y."/>
            <person name="Lu Z."/>
            <person name="Du W."/>
            <person name="Huang L."/>
            <person name="Dai X."/>
        </authorList>
    </citation>
    <scope>NUCLEOTIDE SEQUENCE [LARGE SCALE GENOMIC DNA]</scope>
    <source>
        <strain evidence="2 3">2CG4</strain>
    </source>
</reference>
<dbReference type="Proteomes" id="UP000474957">
    <property type="component" value="Unassembled WGS sequence"/>
</dbReference>
<protein>
    <submittedName>
        <fullName evidence="2">DUF177 domain-containing protein</fullName>
    </submittedName>
</protein>
<gene>
    <name evidence="2" type="ORF">GE300_09235</name>
</gene>
<accession>A0A6L5YZW0</accession>
<dbReference type="AlphaFoldDB" id="A0A6L5YZW0"/>
<evidence type="ECO:0000313" key="3">
    <source>
        <dbReference type="Proteomes" id="UP000474957"/>
    </source>
</evidence>
<evidence type="ECO:0000256" key="1">
    <source>
        <dbReference type="SAM" id="MobiDB-lite"/>
    </source>
</evidence>
<feature type="compositionally biased region" description="Low complexity" evidence="1">
    <location>
        <begin position="151"/>
        <end position="167"/>
    </location>
</feature>
<feature type="region of interest" description="Disordered" evidence="1">
    <location>
        <begin position="151"/>
        <end position="190"/>
    </location>
</feature>
<organism evidence="2 3">
    <name type="scientific">Halovulum marinum</name>
    <dbReference type="NCBI Taxonomy" id="2662447"/>
    <lineage>
        <taxon>Bacteria</taxon>
        <taxon>Pseudomonadati</taxon>
        <taxon>Pseudomonadota</taxon>
        <taxon>Alphaproteobacteria</taxon>
        <taxon>Rhodobacterales</taxon>
        <taxon>Paracoccaceae</taxon>
        <taxon>Halovulum</taxon>
    </lineage>
</organism>
<sequence length="190" mass="19912">MATDRPPPAPAAEFSRPLRLARLSRARPHQIDEAATAGECARVARLLDLQAVSKLRLTGRLEAAAGGGWTFRGTVGASLTQTCVATLQPVPARIDAPVRRDYVAGLDADARDIALDPDAPDELEPLPETLDLGALAVEELALALPPYPRARGAGPAAVEARPPGAAPLEPDPKPFAALQALKRKLDDSDG</sequence>
<dbReference type="RefSeq" id="WP_154446279.1">
    <property type="nucleotide sequence ID" value="NZ_WIND01000005.1"/>
</dbReference>
<evidence type="ECO:0000313" key="2">
    <source>
        <dbReference type="EMBL" id="MSU89797.1"/>
    </source>
</evidence>
<dbReference type="EMBL" id="WIND01000005">
    <property type="protein sequence ID" value="MSU89797.1"/>
    <property type="molecule type" value="Genomic_DNA"/>
</dbReference>
<comment type="caution">
    <text evidence="2">The sequence shown here is derived from an EMBL/GenBank/DDBJ whole genome shotgun (WGS) entry which is preliminary data.</text>
</comment>